<evidence type="ECO:0000256" key="11">
    <source>
        <dbReference type="ARBA" id="ARBA00045497"/>
    </source>
</evidence>
<keyword evidence="6" id="KW-0460">Magnesium</keyword>
<keyword evidence="4" id="KW-1003">Cell membrane</keyword>
<dbReference type="CDD" id="cd12830">
    <property type="entry name" value="MtCorA-like"/>
    <property type="match status" value="1"/>
</dbReference>
<dbReference type="InterPro" id="IPR002523">
    <property type="entry name" value="MgTranspt_CorA/ZnTranspt_ZntB"/>
</dbReference>
<evidence type="ECO:0000256" key="9">
    <source>
        <dbReference type="ARBA" id="ARBA00023136"/>
    </source>
</evidence>
<dbReference type="Proteomes" id="UP000321118">
    <property type="component" value="Unassembled WGS sequence"/>
</dbReference>
<keyword evidence="5 12" id="KW-0812">Transmembrane</keyword>
<reference evidence="13 14" key="1">
    <citation type="submission" date="2019-07" db="EMBL/GenBank/DDBJ databases">
        <title>Whole genome shotgun sequence of Cellulomonas xylanilytica NBRC 101102.</title>
        <authorList>
            <person name="Hosoyama A."/>
            <person name="Uohara A."/>
            <person name="Ohji S."/>
            <person name="Ichikawa N."/>
        </authorList>
    </citation>
    <scope>NUCLEOTIDE SEQUENCE [LARGE SCALE GENOMIC DNA]</scope>
    <source>
        <strain evidence="13 14">NBRC 101102</strain>
    </source>
</reference>
<dbReference type="PANTHER" id="PTHR46494:SF1">
    <property type="entry name" value="CORA FAMILY METAL ION TRANSPORTER (EUROFUNG)"/>
    <property type="match status" value="1"/>
</dbReference>
<dbReference type="GO" id="GO:0050897">
    <property type="term" value="F:cobalt ion binding"/>
    <property type="evidence" value="ECO:0007669"/>
    <property type="project" value="TreeGrafter"/>
</dbReference>
<comment type="catalytic activity">
    <reaction evidence="10">
        <text>Mg(2+)(in) = Mg(2+)(out)</text>
        <dbReference type="Rhea" id="RHEA:29827"/>
        <dbReference type="ChEBI" id="CHEBI:18420"/>
    </reaction>
</comment>
<evidence type="ECO:0000313" key="13">
    <source>
        <dbReference type="EMBL" id="GEK23010.1"/>
    </source>
</evidence>
<dbReference type="EMBL" id="BJUB01000012">
    <property type="protein sequence ID" value="GEK23010.1"/>
    <property type="molecule type" value="Genomic_DNA"/>
</dbReference>
<evidence type="ECO:0000256" key="10">
    <source>
        <dbReference type="ARBA" id="ARBA00034269"/>
    </source>
</evidence>
<evidence type="ECO:0000313" key="14">
    <source>
        <dbReference type="Proteomes" id="UP000321118"/>
    </source>
</evidence>
<protein>
    <submittedName>
        <fullName evidence="13">Magnesium transport protein CorA</fullName>
    </submittedName>
</protein>
<evidence type="ECO:0000256" key="6">
    <source>
        <dbReference type="ARBA" id="ARBA00022842"/>
    </source>
</evidence>
<dbReference type="GO" id="GO:0015095">
    <property type="term" value="F:magnesium ion transmembrane transporter activity"/>
    <property type="evidence" value="ECO:0007669"/>
    <property type="project" value="TreeGrafter"/>
</dbReference>
<dbReference type="RefSeq" id="WP_146930027.1">
    <property type="nucleotide sequence ID" value="NZ_BJUB01000012.1"/>
</dbReference>
<feature type="transmembrane region" description="Helical" evidence="12">
    <location>
        <begin position="274"/>
        <end position="293"/>
    </location>
</feature>
<proteinExistence type="inferred from homology"/>
<comment type="caution">
    <text evidence="13">The sequence shown here is derived from an EMBL/GenBank/DDBJ whole genome shotgun (WGS) entry which is preliminary data.</text>
</comment>
<dbReference type="OrthoDB" id="9803416at2"/>
<dbReference type="AlphaFoldDB" id="A0A510VCQ3"/>
<dbReference type="SUPFAM" id="SSF144083">
    <property type="entry name" value="Magnesium transport protein CorA, transmembrane region"/>
    <property type="match status" value="1"/>
</dbReference>
<dbReference type="Pfam" id="PF01544">
    <property type="entry name" value="CorA"/>
    <property type="match status" value="1"/>
</dbReference>
<name>A0A510VCQ3_9CELL</name>
<dbReference type="FunFam" id="1.20.58.340:FF:000004">
    <property type="entry name" value="Magnesium transport protein CorA"/>
    <property type="match status" value="1"/>
</dbReference>
<sequence length="331" mass="36942">MIVDCALYSDGRRRHRLDDLRVALREAEKNDGFVWIGLVEPTADEFDAIAEGFELPQLAIDDAIRAHQRPKLERYGGVTFAVVKPVHYVDHVEVVEVSELAVFLGDRFVIVVRHGETTIPAQVRAALEADREMLLHGPPAVLHGILDRAVDQYLEVTASIDEDLDEIEDQVFGDEPGHDHAERIYKLKREVQQFRRAVVPLVGPLTRLAEEEVPCVPIYARPYFRDVQDHALRAAELIEAADALLTNVLQADLAQVTVEQNRVTVQQNSDMRKISAWAAIALVPTAIAGLYGMNFDVIPGAGSPAGFWVTLAGIALVCVVLHRAFRRNRWL</sequence>
<comment type="function">
    <text evidence="11">Mediates influx of magnesium ions. Alternates between open and closed states. Activated by low cytoplasmic Mg(2+) levels. Inactive when cytoplasmic Mg(2+) levels are high.</text>
</comment>
<evidence type="ECO:0000256" key="12">
    <source>
        <dbReference type="SAM" id="Phobius"/>
    </source>
</evidence>
<evidence type="ECO:0000256" key="3">
    <source>
        <dbReference type="ARBA" id="ARBA00022448"/>
    </source>
</evidence>
<organism evidence="13 14">
    <name type="scientific">Cellulomonas xylanilytica</name>
    <dbReference type="NCBI Taxonomy" id="233583"/>
    <lineage>
        <taxon>Bacteria</taxon>
        <taxon>Bacillati</taxon>
        <taxon>Actinomycetota</taxon>
        <taxon>Actinomycetes</taxon>
        <taxon>Micrococcales</taxon>
        <taxon>Cellulomonadaceae</taxon>
        <taxon>Cellulomonas</taxon>
    </lineage>
</organism>
<dbReference type="SUPFAM" id="SSF143865">
    <property type="entry name" value="CorA soluble domain-like"/>
    <property type="match status" value="1"/>
</dbReference>
<keyword evidence="3" id="KW-0813">Transport</keyword>
<comment type="similarity">
    <text evidence="2">Belongs to the CorA metal ion transporter (MIT) (TC 1.A.35) family.</text>
</comment>
<evidence type="ECO:0000256" key="8">
    <source>
        <dbReference type="ARBA" id="ARBA00023065"/>
    </source>
</evidence>
<dbReference type="GO" id="GO:0015087">
    <property type="term" value="F:cobalt ion transmembrane transporter activity"/>
    <property type="evidence" value="ECO:0007669"/>
    <property type="project" value="TreeGrafter"/>
</dbReference>
<evidence type="ECO:0000256" key="4">
    <source>
        <dbReference type="ARBA" id="ARBA00022475"/>
    </source>
</evidence>
<evidence type="ECO:0000256" key="7">
    <source>
        <dbReference type="ARBA" id="ARBA00022989"/>
    </source>
</evidence>
<evidence type="ECO:0000256" key="2">
    <source>
        <dbReference type="ARBA" id="ARBA00009765"/>
    </source>
</evidence>
<evidence type="ECO:0000256" key="5">
    <source>
        <dbReference type="ARBA" id="ARBA00022692"/>
    </source>
</evidence>
<feature type="transmembrane region" description="Helical" evidence="12">
    <location>
        <begin position="305"/>
        <end position="325"/>
    </location>
</feature>
<dbReference type="GO" id="GO:0005886">
    <property type="term" value="C:plasma membrane"/>
    <property type="evidence" value="ECO:0007669"/>
    <property type="project" value="UniProtKB-SubCell"/>
</dbReference>
<gene>
    <name evidence="13" type="primary">corA</name>
    <name evidence="13" type="ORF">CXY01_35300</name>
</gene>
<evidence type="ECO:0000256" key="1">
    <source>
        <dbReference type="ARBA" id="ARBA00004651"/>
    </source>
</evidence>
<dbReference type="GO" id="GO:0000287">
    <property type="term" value="F:magnesium ion binding"/>
    <property type="evidence" value="ECO:0007669"/>
    <property type="project" value="TreeGrafter"/>
</dbReference>
<comment type="subcellular location">
    <subcellularLocation>
        <location evidence="1">Cell membrane</location>
        <topology evidence="1">Multi-pass membrane protein</topology>
    </subcellularLocation>
</comment>
<keyword evidence="9 12" id="KW-0472">Membrane</keyword>
<accession>A0A510VCQ3</accession>
<keyword evidence="8" id="KW-0406">Ion transport</keyword>
<keyword evidence="14" id="KW-1185">Reference proteome</keyword>
<dbReference type="Gene3D" id="1.20.58.340">
    <property type="entry name" value="Magnesium transport protein CorA, transmembrane region"/>
    <property type="match status" value="2"/>
</dbReference>
<dbReference type="InterPro" id="IPR045863">
    <property type="entry name" value="CorA_TM1_TM2"/>
</dbReference>
<dbReference type="PANTHER" id="PTHR46494">
    <property type="entry name" value="CORA FAMILY METAL ION TRANSPORTER (EUROFUNG)"/>
    <property type="match status" value="1"/>
</dbReference>
<dbReference type="InterPro" id="IPR045861">
    <property type="entry name" value="CorA_cytoplasmic_dom"/>
</dbReference>
<dbReference type="Gene3D" id="3.30.460.20">
    <property type="entry name" value="CorA soluble domain-like"/>
    <property type="match status" value="1"/>
</dbReference>
<keyword evidence="7 12" id="KW-1133">Transmembrane helix</keyword>